<dbReference type="AlphaFoldDB" id="A0A921I1R0"/>
<protein>
    <submittedName>
        <fullName evidence="3">DUF1700 domain-containing protein</fullName>
    </submittedName>
</protein>
<evidence type="ECO:0000313" key="4">
    <source>
        <dbReference type="Proteomes" id="UP000769156"/>
    </source>
</evidence>
<reference evidence="3" key="1">
    <citation type="journal article" date="2021" name="PeerJ">
        <title>Extensive microbial diversity within the chicken gut microbiome revealed by metagenomics and culture.</title>
        <authorList>
            <person name="Gilroy R."/>
            <person name="Ravi A."/>
            <person name="Getino M."/>
            <person name="Pursley I."/>
            <person name="Horton D.L."/>
            <person name="Alikhan N.F."/>
            <person name="Baker D."/>
            <person name="Gharbi K."/>
            <person name="Hall N."/>
            <person name="Watson M."/>
            <person name="Adriaenssens E.M."/>
            <person name="Foster-Nyarko E."/>
            <person name="Jarju S."/>
            <person name="Secka A."/>
            <person name="Antonio M."/>
            <person name="Oren A."/>
            <person name="Chaudhuri R.R."/>
            <person name="La Ragione R."/>
            <person name="Hildebrand F."/>
            <person name="Pallen M.J."/>
        </authorList>
    </citation>
    <scope>NUCLEOTIDE SEQUENCE</scope>
    <source>
        <strain evidence="3">ChiSjej5B23-16112</strain>
    </source>
</reference>
<keyword evidence="2" id="KW-0472">Membrane</keyword>
<dbReference type="EMBL" id="DYVY01000145">
    <property type="protein sequence ID" value="HJF94860.1"/>
    <property type="molecule type" value="Genomic_DNA"/>
</dbReference>
<feature type="transmembrane region" description="Helical" evidence="2">
    <location>
        <begin position="113"/>
        <end position="134"/>
    </location>
</feature>
<keyword evidence="2" id="KW-1133">Transmembrane helix</keyword>
<evidence type="ECO:0000256" key="1">
    <source>
        <dbReference type="SAM" id="MobiDB-lite"/>
    </source>
</evidence>
<feature type="region of interest" description="Disordered" evidence="1">
    <location>
        <begin position="75"/>
        <end position="96"/>
    </location>
</feature>
<feature type="transmembrane region" description="Helical" evidence="2">
    <location>
        <begin position="140"/>
        <end position="157"/>
    </location>
</feature>
<name>A0A921I1R0_9FIRM</name>
<comment type="caution">
    <text evidence="3">The sequence shown here is derived from an EMBL/GenBank/DDBJ whole genome shotgun (WGS) entry which is preliminary data.</text>
</comment>
<keyword evidence="2" id="KW-0812">Transmembrane</keyword>
<dbReference type="Proteomes" id="UP000769156">
    <property type="component" value="Unassembled WGS sequence"/>
</dbReference>
<evidence type="ECO:0000313" key="3">
    <source>
        <dbReference type="EMBL" id="HJF94860.1"/>
    </source>
</evidence>
<proteinExistence type="predicted"/>
<reference evidence="3" key="2">
    <citation type="submission" date="2021-09" db="EMBL/GenBank/DDBJ databases">
        <authorList>
            <person name="Gilroy R."/>
        </authorList>
    </citation>
    <scope>NUCLEOTIDE SEQUENCE</scope>
    <source>
        <strain evidence="3">ChiSjej5B23-16112</strain>
    </source>
</reference>
<evidence type="ECO:0000256" key="2">
    <source>
        <dbReference type="SAM" id="Phobius"/>
    </source>
</evidence>
<organism evidence="3 4">
    <name type="scientific">Lachnoclostridium phocaeense</name>
    <dbReference type="NCBI Taxonomy" id="1871021"/>
    <lineage>
        <taxon>Bacteria</taxon>
        <taxon>Bacillati</taxon>
        <taxon>Bacillota</taxon>
        <taxon>Clostridia</taxon>
        <taxon>Lachnospirales</taxon>
        <taxon>Lachnospiraceae</taxon>
    </lineage>
</organism>
<accession>A0A921I1R0</accession>
<gene>
    <name evidence="3" type="ORF">K8V82_08725</name>
</gene>
<feature type="compositionally biased region" description="Basic and acidic residues" evidence="1">
    <location>
        <begin position="81"/>
        <end position="91"/>
    </location>
</feature>
<dbReference type="Pfam" id="PF22564">
    <property type="entry name" value="HAAS"/>
    <property type="match status" value="1"/>
</dbReference>
<sequence>MTRQEFLAKLRQALESELDHRTVQENVDYYNSYIIEETAKGRPESDVIAELGDPWVIARSVIGMSGDGLGAQTAYETASGRGRENKSREKSGGYQGRGEGGGFSTFGTWWKRLLLVLGIIGVFLLVIAVIGGIFSLLMPILVPVLVIVLIIRLIGGARR</sequence>